<name>A0A418WC88_9PROT</name>
<dbReference type="RefSeq" id="WP_119778215.1">
    <property type="nucleotide sequence ID" value="NZ_QYUK01000011.1"/>
</dbReference>
<dbReference type="AlphaFoldDB" id="A0A418WC88"/>
<organism evidence="1 2">
    <name type="scientific">Oleomonas cavernae</name>
    <dbReference type="NCBI Taxonomy" id="2320859"/>
    <lineage>
        <taxon>Bacteria</taxon>
        <taxon>Pseudomonadati</taxon>
        <taxon>Pseudomonadota</taxon>
        <taxon>Alphaproteobacteria</taxon>
        <taxon>Acetobacterales</taxon>
        <taxon>Acetobacteraceae</taxon>
        <taxon>Oleomonas</taxon>
    </lineage>
</organism>
<reference evidence="1 2" key="1">
    <citation type="submission" date="2018-09" db="EMBL/GenBank/DDBJ databases">
        <authorList>
            <person name="Zhu H."/>
        </authorList>
    </citation>
    <scope>NUCLEOTIDE SEQUENCE [LARGE SCALE GENOMIC DNA]</scope>
    <source>
        <strain evidence="1 2">K1W22B-8</strain>
    </source>
</reference>
<gene>
    <name evidence="1" type="ORF">D3874_11545</name>
</gene>
<dbReference type="Proteomes" id="UP000284605">
    <property type="component" value="Unassembled WGS sequence"/>
</dbReference>
<evidence type="ECO:0000313" key="1">
    <source>
        <dbReference type="EMBL" id="RJF87576.1"/>
    </source>
</evidence>
<dbReference type="EMBL" id="QYUK01000011">
    <property type="protein sequence ID" value="RJF87576.1"/>
    <property type="molecule type" value="Genomic_DNA"/>
</dbReference>
<accession>A0A418WC88</accession>
<keyword evidence="2" id="KW-1185">Reference proteome</keyword>
<dbReference type="InterPro" id="IPR043746">
    <property type="entry name" value="DUF5691"/>
</dbReference>
<sequence length="473" mass="50842">MAEAIYDGLGAVLTRWTMGMAAAPAASMWRDELGAEPAEAELRLLALSSQFLGVVVTAEPPVDLRVLSDIAALALPTVPDATRALVRRNLTTMKDARLRNEMLRFLTTRGWTVHPGDWMPVASDEETPDVYAPWRDWTEMAASAGAAGTRMPDVLSAENWADYWPAVRKAALANLRIRDPDAARVLLEAKLADMGAEERLRLLGLLAIKLSNADAVFLGSLAAADRAPKVRGLAASLLSRLGYGATAGEDVAELARFFEVKSKGLLRRTQVLVAQTLKTPAQAARRRVLFANAEVAAFAAALQVPLDDLPAIWNWGEDLLADVEFVSMVERSGSDPLIAALLDTLERKDVREIQVLFALRSRLDPARRVELAYRALRGGESFQTALRIAGGCGRIDGAIDMRAGVTLTGSLGEAEGGKPAELAAELQALGLIASRTAAIHAMERLGTAGLLRADPRLDMLRLNAALDDSGVKE</sequence>
<dbReference type="Pfam" id="PF18944">
    <property type="entry name" value="DUF5691"/>
    <property type="match status" value="1"/>
</dbReference>
<proteinExistence type="predicted"/>
<evidence type="ECO:0000313" key="2">
    <source>
        <dbReference type="Proteomes" id="UP000284605"/>
    </source>
</evidence>
<protein>
    <submittedName>
        <fullName evidence="1">Uncharacterized protein</fullName>
    </submittedName>
</protein>
<dbReference type="OrthoDB" id="7376317at2"/>
<comment type="caution">
    <text evidence="1">The sequence shown here is derived from an EMBL/GenBank/DDBJ whole genome shotgun (WGS) entry which is preliminary data.</text>
</comment>